<evidence type="ECO:0000256" key="1">
    <source>
        <dbReference type="ARBA" id="ARBA00022617"/>
    </source>
</evidence>
<evidence type="ECO:0000313" key="7">
    <source>
        <dbReference type="Proteomes" id="UP001648503"/>
    </source>
</evidence>
<dbReference type="PANTHER" id="PTHR46237">
    <property type="entry name" value="CYTOCHROME B5 REDUCTASE 4 FAMILY MEMBER"/>
    <property type="match status" value="1"/>
</dbReference>
<dbReference type="Pfam" id="PF00173">
    <property type="entry name" value="Cyt-b5"/>
    <property type="match status" value="1"/>
</dbReference>
<dbReference type="SUPFAM" id="SSF55856">
    <property type="entry name" value="Cytochrome b5-like heme/steroid binding domain"/>
    <property type="match status" value="1"/>
</dbReference>
<reference evidence="6 7" key="1">
    <citation type="submission" date="2021-02" db="EMBL/GenBank/DDBJ databases">
        <title>Variation within the Batrachochytrium salamandrivorans European outbreak.</title>
        <authorList>
            <person name="Kelly M."/>
            <person name="Pasmans F."/>
            <person name="Shea T.P."/>
            <person name="Munoz J.F."/>
            <person name="Carranza S."/>
            <person name="Cuomo C.A."/>
            <person name="Martel A."/>
        </authorList>
    </citation>
    <scope>NUCLEOTIDE SEQUENCE [LARGE SCALE GENOMIC DNA]</scope>
    <source>
        <strain evidence="6 7">AMFP18/2</strain>
    </source>
</reference>
<keyword evidence="2" id="KW-0479">Metal-binding</keyword>
<keyword evidence="1" id="KW-0349">Heme</keyword>
<evidence type="ECO:0000256" key="2">
    <source>
        <dbReference type="ARBA" id="ARBA00022723"/>
    </source>
</evidence>
<keyword evidence="3" id="KW-0408">Iron</keyword>
<dbReference type="InterPro" id="IPR001199">
    <property type="entry name" value="Cyt_B5-like_heme/steroid-bd"/>
</dbReference>
<accession>A0ABQ8F8E1</accession>
<dbReference type="Gene3D" id="3.10.120.10">
    <property type="entry name" value="Cytochrome b5-like heme/steroid binding domain"/>
    <property type="match status" value="1"/>
</dbReference>
<protein>
    <recommendedName>
        <fullName evidence="5">Cytochrome b5 heme-binding domain-containing protein</fullName>
    </recommendedName>
</protein>
<feature type="compositionally biased region" description="Low complexity" evidence="4">
    <location>
        <begin position="17"/>
        <end position="70"/>
    </location>
</feature>
<name>A0ABQ8F8E1_9FUNG</name>
<evidence type="ECO:0000256" key="3">
    <source>
        <dbReference type="ARBA" id="ARBA00023004"/>
    </source>
</evidence>
<comment type="caution">
    <text evidence="6">The sequence shown here is derived from an EMBL/GenBank/DDBJ whole genome shotgun (WGS) entry which is preliminary data.</text>
</comment>
<dbReference type="EMBL" id="JAFCIX010000340">
    <property type="protein sequence ID" value="KAH6594001.1"/>
    <property type="molecule type" value="Genomic_DNA"/>
</dbReference>
<sequence>MSISAITVDVTEDESHTTTTTTTTATTSTTTATATTTSTTTATTSDANIGTTTTNNNNDTNTINNNTNTTARMAPSRQTADHLPLPPVPVSFQLEVTADDSHSDSNSDGDGGGDNEGAVQRTPPQQTVMLMPPPLHAPATPNSSSVLLSQTLAATLIISPSVSIQPSTCNSADLFPMIGGPQRVSSSISTRSTAPTIRRKVILQPGHSPLDWAKLKSSGKDLRNGIVQLQRFTLEDLALHKSRTDMWMAFRGKVYDVTCYSQFHPGGVPQLMRGAGKDATDLFFKVHPWINVDMVLDKCWIGYLISS</sequence>
<dbReference type="PANTHER" id="PTHR46237:SF1">
    <property type="entry name" value="CYTOCHROME B5 REDUCTASE 4"/>
    <property type="match status" value="1"/>
</dbReference>
<keyword evidence="7" id="KW-1185">Reference proteome</keyword>
<feature type="region of interest" description="Disordered" evidence="4">
    <location>
        <begin position="1"/>
        <end position="120"/>
    </location>
</feature>
<evidence type="ECO:0000259" key="5">
    <source>
        <dbReference type="PROSITE" id="PS50255"/>
    </source>
</evidence>
<feature type="domain" description="Cytochrome b5 heme-binding" evidence="5">
    <location>
        <begin position="229"/>
        <end position="305"/>
    </location>
</feature>
<gene>
    <name evidence="6" type="ORF">BASA50_006909</name>
</gene>
<dbReference type="PROSITE" id="PS50255">
    <property type="entry name" value="CYTOCHROME_B5_2"/>
    <property type="match status" value="1"/>
</dbReference>
<dbReference type="InterPro" id="IPR051872">
    <property type="entry name" value="Cytochrome_b5/Flavoprotein_Rdt"/>
</dbReference>
<dbReference type="SMART" id="SM01117">
    <property type="entry name" value="Cyt-b5"/>
    <property type="match status" value="1"/>
</dbReference>
<proteinExistence type="predicted"/>
<dbReference type="Proteomes" id="UP001648503">
    <property type="component" value="Unassembled WGS sequence"/>
</dbReference>
<dbReference type="InterPro" id="IPR036400">
    <property type="entry name" value="Cyt_B5-like_heme/steroid_sf"/>
</dbReference>
<organism evidence="6 7">
    <name type="scientific">Batrachochytrium salamandrivorans</name>
    <dbReference type="NCBI Taxonomy" id="1357716"/>
    <lineage>
        <taxon>Eukaryota</taxon>
        <taxon>Fungi</taxon>
        <taxon>Fungi incertae sedis</taxon>
        <taxon>Chytridiomycota</taxon>
        <taxon>Chytridiomycota incertae sedis</taxon>
        <taxon>Chytridiomycetes</taxon>
        <taxon>Rhizophydiales</taxon>
        <taxon>Rhizophydiales incertae sedis</taxon>
        <taxon>Batrachochytrium</taxon>
    </lineage>
</organism>
<evidence type="ECO:0000313" key="6">
    <source>
        <dbReference type="EMBL" id="KAH6594001.1"/>
    </source>
</evidence>
<evidence type="ECO:0000256" key="4">
    <source>
        <dbReference type="SAM" id="MobiDB-lite"/>
    </source>
</evidence>